<feature type="compositionally biased region" description="Basic and acidic residues" evidence="2">
    <location>
        <begin position="239"/>
        <end position="249"/>
    </location>
</feature>
<dbReference type="AlphaFoldDB" id="A0A7S3YJJ8"/>
<evidence type="ECO:0000313" key="3">
    <source>
        <dbReference type="EMBL" id="CAE0653719.1"/>
    </source>
</evidence>
<name>A0A7S3YJJ8_HETAK</name>
<evidence type="ECO:0000256" key="2">
    <source>
        <dbReference type="SAM" id="MobiDB-lite"/>
    </source>
</evidence>
<dbReference type="InterPro" id="IPR013761">
    <property type="entry name" value="SAM/pointed_sf"/>
</dbReference>
<dbReference type="Gene3D" id="1.10.150.50">
    <property type="entry name" value="Transcription Factor, Ets-1"/>
    <property type="match status" value="1"/>
</dbReference>
<feature type="compositionally biased region" description="Acidic residues" evidence="2">
    <location>
        <begin position="251"/>
        <end position="260"/>
    </location>
</feature>
<evidence type="ECO:0000256" key="1">
    <source>
        <dbReference type="SAM" id="Coils"/>
    </source>
</evidence>
<feature type="region of interest" description="Disordered" evidence="2">
    <location>
        <begin position="355"/>
        <end position="375"/>
    </location>
</feature>
<keyword evidence="1" id="KW-0175">Coiled coil</keyword>
<gene>
    <name evidence="3" type="ORF">HAKA00212_LOCUS26264</name>
</gene>
<protein>
    <recommendedName>
        <fullName evidence="4">SAM domain-containing protein</fullName>
    </recommendedName>
</protein>
<accession>A0A7S3YJJ8</accession>
<dbReference type="EMBL" id="HBIU01060752">
    <property type="protein sequence ID" value="CAE0653719.1"/>
    <property type="molecule type" value="Transcribed_RNA"/>
</dbReference>
<organism evidence="3">
    <name type="scientific">Heterosigma akashiwo</name>
    <name type="common">Chromophytic alga</name>
    <name type="synonym">Heterosigma carterae</name>
    <dbReference type="NCBI Taxonomy" id="2829"/>
    <lineage>
        <taxon>Eukaryota</taxon>
        <taxon>Sar</taxon>
        <taxon>Stramenopiles</taxon>
        <taxon>Ochrophyta</taxon>
        <taxon>Raphidophyceae</taxon>
        <taxon>Chattonellales</taxon>
        <taxon>Chattonellaceae</taxon>
        <taxon>Heterosigma</taxon>
    </lineage>
</organism>
<evidence type="ECO:0008006" key="4">
    <source>
        <dbReference type="Google" id="ProtNLM"/>
    </source>
</evidence>
<feature type="coiled-coil region" evidence="1">
    <location>
        <begin position="45"/>
        <end position="187"/>
    </location>
</feature>
<reference evidence="3" key="1">
    <citation type="submission" date="2021-01" db="EMBL/GenBank/DDBJ databases">
        <authorList>
            <person name="Corre E."/>
            <person name="Pelletier E."/>
            <person name="Niang G."/>
            <person name="Scheremetjew M."/>
            <person name="Finn R."/>
            <person name="Kale V."/>
            <person name="Holt S."/>
            <person name="Cochrane G."/>
            <person name="Meng A."/>
            <person name="Brown T."/>
            <person name="Cohen L."/>
        </authorList>
    </citation>
    <scope>NUCLEOTIDE SEQUENCE</scope>
    <source>
        <strain evidence="3">CCMP3107</strain>
    </source>
</reference>
<feature type="region of interest" description="Disordered" evidence="2">
    <location>
        <begin position="234"/>
        <end position="264"/>
    </location>
</feature>
<proteinExistence type="predicted"/>
<sequence length="375" mass="42989">MQQERLQGLQTKIAEEVKKNGSLSKNLAVVEKEYHDHMLNAANDIEFLQQQLLEHTLQIQELITQIELQNAQKKLFQSSTESLQQRLEKRIDELQKALEGEMNGEESSKLVRLLKLERELNRNLQNEIQDVNKRLGKRISELQENLTEMKRNKDSVKIQAEMNLALLNSTKQKCNILKKKLKTVQEEAGVICYPDPDTEEGSPVKSFCATENYVPTGEPWWKYSAPSPVYFPKKLSGTPKKDNLPHNSDEQANEPDEGEEEGQHLPQLKGIVQEAPERIPVHDLDQNSIEQLLDKVSLGKYKATFKEHGVDGAALCQLQTSKKYMVEMEEEDKLNLLRWIQRAESQGGVLLHELTNDHDDNDGDENNHLSNCNFM</sequence>